<dbReference type="AlphaFoldDB" id="A0A380THB0"/>
<evidence type="ECO:0000256" key="2">
    <source>
        <dbReference type="SAM" id="Phobius"/>
    </source>
</evidence>
<feature type="coiled-coil region" evidence="1">
    <location>
        <begin position="216"/>
        <end position="243"/>
    </location>
</feature>
<organism evidence="3">
    <name type="scientific">metagenome</name>
    <dbReference type="NCBI Taxonomy" id="256318"/>
    <lineage>
        <taxon>unclassified sequences</taxon>
        <taxon>metagenomes</taxon>
    </lineage>
</organism>
<dbReference type="Gene3D" id="1.10.287.1490">
    <property type="match status" value="1"/>
</dbReference>
<keyword evidence="1" id="KW-0175">Coiled coil</keyword>
<evidence type="ECO:0000313" key="3">
    <source>
        <dbReference type="EMBL" id="SUS07079.1"/>
    </source>
</evidence>
<reference evidence="3" key="1">
    <citation type="submission" date="2018-07" db="EMBL/GenBank/DDBJ databases">
        <authorList>
            <person name="Quirk P.G."/>
            <person name="Krulwich T.A."/>
        </authorList>
    </citation>
    <scope>NUCLEOTIDE SEQUENCE</scope>
</reference>
<dbReference type="EMBL" id="UIDG01000306">
    <property type="protein sequence ID" value="SUS07079.1"/>
    <property type="molecule type" value="Genomic_DNA"/>
</dbReference>
<proteinExistence type="predicted"/>
<protein>
    <submittedName>
        <fullName evidence="3">Putative Glycine zipper</fullName>
    </submittedName>
</protein>
<feature type="transmembrane region" description="Helical" evidence="2">
    <location>
        <begin position="54"/>
        <end position="79"/>
    </location>
</feature>
<accession>A0A380THB0</accession>
<keyword evidence="2" id="KW-0472">Membrane</keyword>
<gene>
    <name evidence="3" type="ORF">DF3PB_3740001</name>
</gene>
<name>A0A380THB0_9ZZZZ</name>
<keyword evidence="2" id="KW-0812">Transmembrane</keyword>
<feature type="transmembrane region" description="Helical" evidence="2">
    <location>
        <begin position="91"/>
        <end position="110"/>
    </location>
</feature>
<feature type="coiled-coil region" evidence="1">
    <location>
        <begin position="109"/>
        <end position="143"/>
    </location>
</feature>
<sequence length="249" mass="26519">MVNTQGLRGRVLAGMLVIIIALPSCAQLQALTEPERELSPAEQRLQDLAADYNRTIFEGILIGAVSGAALGAGAGALAAKDNRAAGAATGAIIGAIGGAILGGTGGLYYANLKQQYADQEQRLDAMIEKLRAENAKMEDISAAVHTIVDENRAKIDKIAADLKAKRLSAEQAQRDLKAVDGACASLTKQIGNLRKSQERWREIAKDERAQGDNARIAQMDTEIDRIQGRLDTMQGELDSLTARRVSIVG</sequence>
<evidence type="ECO:0000256" key="1">
    <source>
        <dbReference type="SAM" id="Coils"/>
    </source>
</evidence>
<keyword evidence="2" id="KW-1133">Transmembrane helix</keyword>